<dbReference type="InterPro" id="IPR001680">
    <property type="entry name" value="WD40_rpt"/>
</dbReference>
<evidence type="ECO:0000256" key="1">
    <source>
        <dbReference type="ARBA" id="ARBA00022574"/>
    </source>
</evidence>
<dbReference type="InterPro" id="IPR036322">
    <property type="entry name" value="WD40_repeat_dom_sf"/>
</dbReference>
<keyword evidence="4" id="KW-0175">Coiled coil</keyword>
<feature type="compositionally biased region" description="Polar residues" evidence="5">
    <location>
        <begin position="1"/>
        <end position="11"/>
    </location>
</feature>
<evidence type="ECO:0000256" key="2">
    <source>
        <dbReference type="ARBA" id="ARBA00022737"/>
    </source>
</evidence>
<dbReference type="EMBL" id="NHYE01001316">
    <property type="protein sequence ID" value="PPQ96881.1"/>
    <property type="molecule type" value="Genomic_DNA"/>
</dbReference>
<dbReference type="STRING" id="231916.A0A409Y1N9"/>
<dbReference type="PROSITE" id="PS00678">
    <property type="entry name" value="WD_REPEATS_1"/>
    <property type="match status" value="2"/>
</dbReference>
<gene>
    <name evidence="6" type="ORF">CVT26_005861</name>
</gene>
<dbReference type="PRINTS" id="PR00320">
    <property type="entry name" value="GPROTEINBRPT"/>
</dbReference>
<dbReference type="PROSITE" id="PS50082">
    <property type="entry name" value="WD_REPEATS_2"/>
    <property type="match status" value="4"/>
</dbReference>
<dbReference type="Gene3D" id="2.130.10.10">
    <property type="entry name" value="YVTN repeat-like/Quinoprotein amine dehydrogenase"/>
    <property type="match status" value="3"/>
</dbReference>
<dbReference type="CDD" id="cd00200">
    <property type="entry name" value="WD40"/>
    <property type="match status" value="1"/>
</dbReference>
<dbReference type="OrthoDB" id="674604at2759"/>
<evidence type="ECO:0000256" key="3">
    <source>
        <dbReference type="PROSITE-ProRule" id="PRU00221"/>
    </source>
</evidence>
<dbReference type="InParanoid" id="A0A409Y1N9"/>
<evidence type="ECO:0000313" key="6">
    <source>
        <dbReference type="EMBL" id="PPQ96881.1"/>
    </source>
</evidence>
<dbReference type="InterPro" id="IPR050349">
    <property type="entry name" value="WD_LIS1/nudF_dynein_reg"/>
</dbReference>
<comment type="caution">
    <text evidence="6">The sequence shown here is derived from an EMBL/GenBank/DDBJ whole genome shotgun (WGS) entry which is preliminary data.</text>
</comment>
<evidence type="ECO:0000313" key="7">
    <source>
        <dbReference type="Proteomes" id="UP000284706"/>
    </source>
</evidence>
<keyword evidence="1 3" id="KW-0853">WD repeat</keyword>
<dbReference type="AlphaFoldDB" id="A0A409Y1N9"/>
<dbReference type="Proteomes" id="UP000284706">
    <property type="component" value="Unassembled WGS sequence"/>
</dbReference>
<dbReference type="InterPro" id="IPR020472">
    <property type="entry name" value="WD40_PAC1"/>
</dbReference>
<keyword evidence="2" id="KW-0677">Repeat</keyword>
<dbReference type="PANTHER" id="PTHR44129">
    <property type="entry name" value="WD REPEAT-CONTAINING PROTEIN POP1"/>
    <property type="match status" value="1"/>
</dbReference>
<dbReference type="InterPro" id="IPR019775">
    <property type="entry name" value="WD40_repeat_CS"/>
</dbReference>
<feature type="region of interest" description="Disordered" evidence="5">
    <location>
        <begin position="1"/>
        <end position="22"/>
    </location>
</feature>
<feature type="repeat" description="WD" evidence="3">
    <location>
        <begin position="15"/>
        <end position="57"/>
    </location>
</feature>
<dbReference type="SMART" id="SM00320">
    <property type="entry name" value="WD40"/>
    <property type="match status" value="7"/>
</dbReference>
<evidence type="ECO:0000256" key="4">
    <source>
        <dbReference type="SAM" id="Coils"/>
    </source>
</evidence>
<feature type="repeat" description="WD" evidence="3">
    <location>
        <begin position="237"/>
        <end position="278"/>
    </location>
</feature>
<proteinExistence type="predicted"/>
<name>A0A409Y1N9_9AGAR</name>
<sequence length="483" mass="54028">MQSPSPQQSLPNYPFTPEHGPVRSAAFFPDGKRFVTAGHRDNSTRIWDLKTAQQDGKALFGHVAPTLAVAVSRQGTEIVTGGDDDRVLLWNVASRTVRVLHTSAARAQDKRICSVAFSFSASPELVASSGTDGVIRVWKIKPDMDHTPYKSIPVGDIIVSLIQFLPGHPNHIAAASYDKKVRVFDVYNGRQSATFDTSPALVSSVAWFPGGERLVCSADKSIYIWNRRNGSQIIDPLSGHTRPIRTVSVSPQGRYIASGSNDKTVRLWNAVTGQQIGNPLPHEDSVVFVSFSPDGKTLLSITEQGAITLCNVEYLEVEEGLQHARGVIDGLVSLSAQAKDELQDVLDREFTSIRRQHAADIEEQRFRFEDKAEEDERRFDALESLLTGLKFEQQNQLATLQEEIGELNRKQEEKAKTLQDMVSKIARSHEEEFRNIRKAQVETSSEQKERFNVIQHDLRSLIKEIKETANSKYYIPYNPLKPH</sequence>
<dbReference type="Pfam" id="PF00400">
    <property type="entry name" value="WD40"/>
    <property type="match status" value="5"/>
</dbReference>
<dbReference type="InterPro" id="IPR015943">
    <property type="entry name" value="WD40/YVTN_repeat-like_dom_sf"/>
</dbReference>
<protein>
    <submittedName>
        <fullName evidence="6">Uncharacterized protein</fullName>
    </submittedName>
</protein>
<evidence type="ECO:0000256" key="5">
    <source>
        <dbReference type="SAM" id="MobiDB-lite"/>
    </source>
</evidence>
<accession>A0A409Y1N9</accession>
<organism evidence="6 7">
    <name type="scientific">Gymnopilus dilepis</name>
    <dbReference type="NCBI Taxonomy" id="231916"/>
    <lineage>
        <taxon>Eukaryota</taxon>
        <taxon>Fungi</taxon>
        <taxon>Dikarya</taxon>
        <taxon>Basidiomycota</taxon>
        <taxon>Agaricomycotina</taxon>
        <taxon>Agaricomycetes</taxon>
        <taxon>Agaricomycetidae</taxon>
        <taxon>Agaricales</taxon>
        <taxon>Agaricineae</taxon>
        <taxon>Hymenogastraceae</taxon>
        <taxon>Gymnopilus</taxon>
    </lineage>
</organism>
<feature type="coiled-coil region" evidence="4">
    <location>
        <begin position="358"/>
        <end position="420"/>
    </location>
</feature>
<feature type="repeat" description="WD" evidence="3">
    <location>
        <begin position="59"/>
        <end position="100"/>
    </location>
</feature>
<keyword evidence="7" id="KW-1185">Reference proteome</keyword>
<feature type="repeat" description="WD" evidence="3">
    <location>
        <begin position="116"/>
        <end position="141"/>
    </location>
</feature>
<dbReference type="FunCoup" id="A0A409Y1N9">
    <property type="interactions" value="29"/>
</dbReference>
<dbReference type="SUPFAM" id="SSF50978">
    <property type="entry name" value="WD40 repeat-like"/>
    <property type="match status" value="1"/>
</dbReference>
<dbReference type="PROSITE" id="PS50294">
    <property type="entry name" value="WD_REPEATS_REGION"/>
    <property type="match status" value="2"/>
</dbReference>
<reference evidence="6 7" key="1">
    <citation type="journal article" date="2018" name="Evol. Lett.">
        <title>Horizontal gene cluster transfer increased hallucinogenic mushroom diversity.</title>
        <authorList>
            <person name="Reynolds H.T."/>
            <person name="Vijayakumar V."/>
            <person name="Gluck-Thaler E."/>
            <person name="Korotkin H.B."/>
            <person name="Matheny P.B."/>
            <person name="Slot J.C."/>
        </authorList>
    </citation>
    <scope>NUCLEOTIDE SEQUENCE [LARGE SCALE GENOMIC DNA]</scope>
    <source>
        <strain evidence="6 7">SRW20</strain>
    </source>
</reference>